<evidence type="ECO:0000313" key="3">
    <source>
        <dbReference type="Proteomes" id="UP001063166"/>
    </source>
</evidence>
<name>A0A9P3UQ48_LYOSH</name>
<keyword evidence="3" id="KW-1185">Reference proteome</keyword>
<comment type="caution">
    <text evidence="2">The sequence shown here is derived from an EMBL/GenBank/DDBJ whole genome shotgun (WGS) entry which is preliminary data.</text>
</comment>
<feature type="transmembrane region" description="Helical" evidence="1">
    <location>
        <begin position="51"/>
        <end position="84"/>
    </location>
</feature>
<gene>
    <name evidence="2" type="ORF">LshimejAT787_0901320</name>
</gene>
<keyword evidence="1" id="KW-1133">Transmembrane helix</keyword>
<dbReference type="AlphaFoldDB" id="A0A9P3UQ48"/>
<proteinExistence type="predicted"/>
<dbReference type="Proteomes" id="UP001063166">
    <property type="component" value="Unassembled WGS sequence"/>
</dbReference>
<sequence>MALLVMIQSAYDIRHAQSDFTSIIESQADPLDLDSEAHPDIIPSTAMSRRLFLISFVLCTLILICSIDVSLASLASLIAFLVTAPGHLAF</sequence>
<evidence type="ECO:0000256" key="1">
    <source>
        <dbReference type="SAM" id="Phobius"/>
    </source>
</evidence>
<evidence type="ECO:0000313" key="2">
    <source>
        <dbReference type="EMBL" id="GLB40917.1"/>
    </source>
</evidence>
<reference evidence="2" key="1">
    <citation type="submission" date="2022-07" db="EMBL/GenBank/DDBJ databases">
        <title>The genome of Lyophyllum shimeji provides insight into the initial evolution of ectomycorrhizal fungal genome.</title>
        <authorList>
            <person name="Kobayashi Y."/>
            <person name="Shibata T."/>
            <person name="Hirakawa H."/>
            <person name="Shigenobu S."/>
            <person name="Nishiyama T."/>
            <person name="Yamada A."/>
            <person name="Hasebe M."/>
            <person name="Kawaguchi M."/>
        </authorList>
    </citation>
    <scope>NUCLEOTIDE SEQUENCE</scope>
    <source>
        <strain evidence="2">AT787</strain>
    </source>
</reference>
<dbReference type="EMBL" id="BRPK01000009">
    <property type="protein sequence ID" value="GLB40917.1"/>
    <property type="molecule type" value="Genomic_DNA"/>
</dbReference>
<accession>A0A9P3UQ48</accession>
<organism evidence="2 3">
    <name type="scientific">Lyophyllum shimeji</name>
    <name type="common">Hon-shimeji</name>
    <name type="synonym">Tricholoma shimeji</name>
    <dbReference type="NCBI Taxonomy" id="47721"/>
    <lineage>
        <taxon>Eukaryota</taxon>
        <taxon>Fungi</taxon>
        <taxon>Dikarya</taxon>
        <taxon>Basidiomycota</taxon>
        <taxon>Agaricomycotina</taxon>
        <taxon>Agaricomycetes</taxon>
        <taxon>Agaricomycetidae</taxon>
        <taxon>Agaricales</taxon>
        <taxon>Tricholomatineae</taxon>
        <taxon>Lyophyllaceae</taxon>
        <taxon>Lyophyllum</taxon>
    </lineage>
</organism>
<keyword evidence="1" id="KW-0812">Transmembrane</keyword>
<keyword evidence="1" id="KW-0472">Membrane</keyword>
<protein>
    <submittedName>
        <fullName evidence="2">Uncharacterized protein</fullName>
    </submittedName>
</protein>